<evidence type="ECO:0000313" key="4">
    <source>
        <dbReference type="Proteomes" id="UP000041254"/>
    </source>
</evidence>
<dbReference type="Proteomes" id="UP000041254">
    <property type="component" value="Unassembled WGS sequence"/>
</dbReference>
<dbReference type="GO" id="GO:0006367">
    <property type="term" value="P:transcription initiation at RNA polymerase II promoter"/>
    <property type="evidence" value="ECO:0007669"/>
    <property type="project" value="InterPro"/>
</dbReference>
<dbReference type="InterPro" id="IPR016656">
    <property type="entry name" value="TFIIE-bsu"/>
</dbReference>
<dbReference type="AlphaFoldDB" id="A0A0G4EJP1"/>
<dbReference type="STRING" id="1169540.A0A0G4EJP1"/>
<organism evidence="3 4">
    <name type="scientific">Vitrella brassicaformis (strain CCMP3155)</name>
    <dbReference type="NCBI Taxonomy" id="1169540"/>
    <lineage>
        <taxon>Eukaryota</taxon>
        <taxon>Sar</taxon>
        <taxon>Alveolata</taxon>
        <taxon>Colpodellida</taxon>
        <taxon>Vitrellaceae</taxon>
        <taxon>Vitrella</taxon>
    </lineage>
</organism>
<dbReference type="PhylomeDB" id="A0A0G4EJP1"/>
<dbReference type="GO" id="GO:0001097">
    <property type="term" value="F:TFIIH-class transcription factor complex binding"/>
    <property type="evidence" value="ECO:0007669"/>
    <property type="project" value="TreeGrafter"/>
</dbReference>
<name>A0A0G4EJP1_VITBC</name>
<evidence type="ECO:0000313" key="3">
    <source>
        <dbReference type="EMBL" id="CEL96606.1"/>
    </source>
</evidence>
<accession>A0A0G4EJP1</accession>
<dbReference type="VEuPathDB" id="CryptoDB:Vbra_7586"/>
<protein>
    <recommendedName>
        <fullName evidence="2">TFIIE beta domain-containing protein</fullName>
    </recommendedName>
</protein>
<dbReference type="InterPro" id="IPR003166">
    <property type="entry name" value="TFIIE_bsu_DNA-bd"/>
</dbReference>
<evidence type="ECO:0000256" key="1">
    <source>
        <dbReference type="SAM" id="MobiDB-lite"/>
    </source>
</evidence>
<dbReference type="InParanoid" id="A0A0G4EJP1"/>
<dbReference type="OrthoDB" id="363990at2759"/>
<reference evidence="3 4" key="1">
    <citation type="submission" date="2014-11" db="EMBL/GenBank/DDBJ databases">
        <authorList>
            <person name="Zhu J."/>
            <person name="Qi W."/>
            <person name="Song R."/>
        </authorList>
    </citation>
    <scope>NUCLEOTIDE SEQUENCE [LARGE SCALE GENOMIC DNA]</scope>
</reference>
<dbReference type="OMA" id="YSNEERC"/>
<gene>
    <name evidence="3" type="ORF">Vbra_7586</name>
</gene>
<dbReference type="EMBL" id="CDMY01000243">
    <property type="protein sequence ID" value="CEL96606.1"/>
    <property type="molecule type" value="Genomic_DNA"/>
</dbReference>
<feature type="region of interest" description="Disordered" evidence="1">
    <location>
        <begin position="1"/>
        <end position="22"/>
    </location>
</feature>
<dbReference type="Pfam" id="PF02186">
    <property type="entry name" value="TFIIE_beta"/>
    <property type="match status" value="1"/>
</dbReference>
<dbReference type="GO" id="GO:0005673">
    <property type="term" value="C:transcription factor TFIIE complex"/>
    <property type="evidence" value="ECO:0007669"/>
    <property type="project" value="InterPro"/>
</dbReference>
<proteinExistence type="predicted"/>
<dbReference type="PANTHER" id="PTHR12716:SF8">
    <property type="entry name" value="TRANSCRIPTION INITIATION FACTOR IIE SUBUNIT BETA"/>
    <property type="match status" value="1"/>
</dbReference>
<feature type="domain" description="TFIIE beta" evidence="2">
    <location>
        <begin position="29"/>
        <end position="87"/>
    </location>
</feature>
<dbReference type="PANTHER" id="PTHR12716">
    <property type="entry name" value="TRANSCRIPTION INITIATION FACTOR IIE, BETA SUBUNIT"/>
    <property type="match status" value="1"/>
</dbReference>
<sequence>MSSKRDARSSPSPSPAADRSSQKAIGFLLMKIIEELKREKRPLKLSDLEQRIGEKISTHTALLQQMTTNPKIKYDAGTRLYSYTSPYPHVKTQEDLLNLINQSDNGIAVSDDLTEVRPEVEQWINQFLRERKVRAIRKSNEQTKLKCKENPGQGRSGAGGGCPLYGNRCPNCMKLNGIRLFPRAEEVVESSKVDDDIKTLWKESKPASWDVVTRDLGVRLGPAVMPQREEAATGKRKRGGPENLLKGRKKIHNLHILDKLDPSSQLNGS</sequence>
<feature type="compositionally biased region" description="Low complexity" evidence="1">
    <location>
        <begin position="9"/>
        <end position="19"/>
    </location>
</feature>
<keyword evidence="4" id="KW-1185">Reference proteome</keyword>
<evidence type="ECO:0000259" key="2">
    <source>
        <dbReference type="Pfam" id="PF02186"/>
    </source>
</evidence>